<protein>
    <submittedName>
        <fullName evidence="3">22288_t:CDS:1</fullName>
    </submittedName>
</protein>
<evidence type="ECO:0000313" key="4">
    <source>
        <dbReference type="Proteomes" id="UP000789901"/>
    </source>
</evidence>
<gene>
    <name evidence="3" type="ORF">GMARGA_LOCUS17281</name>
</gene>
<proteinExistence type="predicted"/>
<organism evidence="3 4">
    <name type="scientific">Gigaspora margarita</name>
    <dbReference type="NCBI Taxonomy" id="4874"/>
    <lineage>
        <taxon>Eukaryota</taxon>
        <taxon>Fungi</taxon>
        <taxon>Fungi incertae sedis</taxon>
        <taxon>Mucoromycota</taxon>
        <taxon>Glomeromycotina</taxon>
        <taxon>Glomeromycetes</taxon>
        <taxon>Diversisporales</taxon>
        <taxon>Gigasporaceae</taxon>
        <taxon>Gigaspora</taxon>
    </lineage>
</organism>
<evidence type="ECO:0000256" key="1">
    <source>
        <dbReference type="SAM" id="Coils"/>
    </source>
</evidence>
<feature type="compositionally biased region" description="Basic and acidic residues" evidence="2">
    <location>
        <begin position="170"/>
        <end position="182"/>
    </location>
</feature>
<dbReference type="Proteomes" id="UP000789901">
    <property type="component" value="Unassembled WGS sequence"/>
</dbReference>
<feature type="region of interest" description="Disordered" evidence="2">
    <location>
        <begin position="163"/>
        <end position="206"/>
    </location>
</feature>
<accession>A0ABN7VDN5</accession>
<sequence length="242" mass="27147">MVKINNSYENNTLQQMEQTNMNVQTTPVVDNEDPNKQSWAKMMDNDSDNLKDINNETNPWVIPSTNETSIEHTNTENSILHNNQEGTLLGIESLLEDSFLENIDDILGLPEQETEIRNPYAAQEPIRDSNHEHENMQAEVTQQEATAELAEVAINVENEEMVVEPSDTAKVAKEEDTHEEAVKTPTNTGASPDEEMVAEPSDPLKDELLNLYGTTENKENLPPVAVTKDINVEDVQASMFLQ</sequence>
<keyword evidence="4" id="KW-1185">Reference proteome</keyword>
<evidence type="ECO:0000256" key="2">
    <source>
        <dbReference type="SAM" id="MobiDB-lite"/>
    </source>
</evidence>
<feature type="coiled-coil region" evidence="1">
    <location>
        <begin position="126"/>
        <end position="153"/>
    </location>
</feature>
<evidence type="ECO:0000313" key="3">
    <source>
        <dbReference type="EMBL" id="CAG8759229.1"/>
    </source>
</evidence>
<comment type="caution">
    <text evidence="3">The sequence shown here is derived from an EMBL/GenBank/DDBJ whole genome shotgun (WGS) entry which is preliminary data.</text>
</comment>
<reference evidence="3 4" key="1">
    <citation type="submission" date="2021-06" db="EMBL/GenBank/DDBJ databases">
        <authorList>
            <person name="Kallberg Y."/>
            <person name="Tangrot J."/>
            <person name="Rosling A."/>
        </authorList>
    </citation>
    <scope>NUCLEOTIDE SEQUENCE [LARGE SCALE GENOMIC DNA]</scope>
    <source>
        <strain evidence="3 4">120-4 pot B 10/14</strain>
    </source>
</reference>
<name>A0ABN7VDN5_GIGMA</name>
<dbReference type="EMBL" id="CAJVQB010012985">
    <property type="protein sequence ID" value="CAG8759229.1"/>
    <property type="molecule type" value="Genomic_DNA"/>
</dbReference>
<keyword evidence="1" id="KW-0175">Coiled coil</keyword>